<dbReference type="HAMAP" id="MF_00386">
    <property type="entry name" value="UPF0161_YidD"/>
    <property type="match status" value="1"/>
</dbReference>
<comment type="subcellular location">
    <subcellularLocation>
        <location evidence="1">Cell membrane</location>
        <topology evidence="1">Peripheral membrane protein</topology>
        <orientation evidence="1">Cytoplasmic side</orientation>
    </subcellularLocation>
</comment>
<gene>
    <name evidence="3" type="ORF">C9I82_163</name>
</gene>
<dbReference type="PANTHER" id="PTHR33383">
    <property type="entry name" value="MEMBRANE PROTEIN INSERTION EFFICIENCY FACTOR-RELATED"/>
    <property type="match status" value="1"/>
</dbReference>
<dbReference type="NCBIfam" id="TIGR00278">
    <property type="entry name" value="membrane protein insertion efficiency factor YidD"/>
    <property type="match status" value="1"/>
</dbReference>
<dbReference type="Proteomes" id="UP000256856">
    <property type="component" value="Chromosome"/>
</dbReference>
<dbReference type="KEGG" id="ppet:C9I82_163"/>
<organism evidence="3 4">
    <name type="scientific">Candidatus Purcelliella pentastirinorum</name>
    <dbReference type="NCBI Taxonomy" id="472834"/>
    <lineage>
        <taxon>Bacteria</taxon>
        <taxon>Pseudomonadati</taxon>
        <taxon>Pseudomonadota</taxon>
        <taxon>Gammaproteobacteria</taxon>
        <taxon>Enterobacterales</taxon>
        <taxon>Enterobacteriaceae</taxon>
        <taxon>Candidatus Purcelliella</taxon>
    </lineage>
</organism>
<dbReference type="SMART" id="SM01234">
    <property type="entry name" value="Haemolytic"/>
    <property type="match status" value="1"/>
</dbReference>
<keyword evidence="2" id="KW-1133">Transmembrane helix</keyword>
<feature type="transmembrane region" description="Helical" evidence="2">
    <location>
        <begin position="7"/>
        <end position="30"/>
    </location>
</feature>
<comment type="function">
    <text evidence="1">Could be involved in insertion of integral membrane proteins into the membrane.</text>
</comment>
<proteinExistence type="inferred from homology"/>
<dbReference type="GO" id="GO:0005886">
    <property type="term" value="C:plasma membrane"/>
    <property type="evidence" value="ECO:0007669"/>
    <property type="project" value="UniProtKB-SubCell"/>
</dbReference>
<reference evidence="3 4" key="1">
    <citation type="submission" date="2018-03" db="EMBL/GenBank/DDBJ databases">
        <title>A parallel universe: an anciently diverged bacterial symbiosis in a Hawaiian planthopper (Hemiptera: Cixiidae) reveals rearranged nutritional responsibilities.</title>
        <authorList>
            <person name="Bennett G."/>
            <person name="Mao M."/>
        </authorList>
    </citation>
    <scope>NUCLEOTIDE SEQUENCE [LARGE SCALE GENOMIC DNA]</scope>
    <source>
        <strain evidence="3 4">OLIH</strain>
    </source>
</reference>
<keyword evidence="4" id="KW-1185">Reference proteome</keyword>
<sequence length="90" mass="10617">MIYGVNMLLIINFFICLIELYRNIFSFFLLPSSCRFYPTCSIYAQMALFRFGLFKGIILIFLRLLRCHSLNIGGKDFLPLSFNIYNILKK</sequence>
<feature type="transmembrane region" description="Helical" evidence="2">
    <location>
        <begin position="42"/>
        <end position="65"/>
    </location>
</feature>
<dbReference type="InterPro" id="IPR002696">
    <property type="entry name" value="Membr_insert_effic_factor_YidD"/>
</dbReference>
<dbReference type="PANTHER" id="PTHR33383:SF1">
    <property type="entry name" value="MEMBRANE PROTEIN INSERTION EFFICIENCY FACTOR-RELATED"/>
    <property type="match status" value="1"/>
</dbReference>
<keyword evidence="1 2" id="KW-0472">Membrane</keyword>
<dbReference type="EMBL" id="CP028374">
    <property type="protein sequence ID" value="AXN02134.1"/>
    <property type="molecule type" value="Genomic_DNA"/>
</dbReference>
<evidence type="ECO:0000256" key="2">
    <source>
        <dbReference type="SAM" id="Phobius"/>
    </source>
</evidence>
<name>A0A346DZH9_9ENTR</name>
<evidence type="ECO:0000256" key="1">
    <source>
        <dbReference type="HAMAP-Rule" id="MF_00386"/>
    </source>
</evidence>
<evidence type="ECO:0000313" key="4">
    <source>
        <dbReference type="Proteomes" id="UP000256856"/>
    </source>
</evidence>
<dbReference type="AlphaFoldDB" id="A0A346DZH9"/>
<comment type="similarity">
    <text evidence="1">Belongs to the UPF0161 family.</text>
</comment>
<keyword evidence="2" id="KW-0812">Transmembrane</keyword>
<protein>
    <recommendedName>
        <fullName evidence="1">Putative membrane protein insertion efficiency factor</fullName>
    </recommendedName>
</protein>
<keyword evidence="1" id="KW-1003">Cell membrane</keyword>
<accession>A0A346DZH9</accession>
<evidence type="ECO:0000313" key="3">
    <source>
        <dbReference type="EMBL" id="AXN02134.1"/>
    </source>
</evidence>
<dbReference type="Pfam" id="PF01809">
    <property type="entry name" value="YidD"/>
    <property type="match status" value="1"/>
</dbReference>